<protein>
    <submittedName>
        <fullName evidence="2">Alpha/beta hydrolase</fullName>
    </submittedName>
</protein>
<dbReference type="GO" id="GO:0016787">
    <property type="term" value="F:hydrolase activity"/>
    <property type="evidence" value="ECO:0007669"/>
    <property type="project" value="UniProtKB-KW"/>
</dbReference>
<keyword evidence="2" id="KW-0378">Hydrolase</keyword>
<dbReference type="RefSeq" id="WP_171323817.1">
    <property type="nucleotide sequence ID" value="NZ_JABFBC010000001.1"/>
</dbReference>
<dbReference type="AlphaFoldDB" id="A0A849L1V1"/>
<dbReference type="InterPro" id="IPR010297">
    <property type="entry name" value="DUF900_hydrolase"/>
</dbReference>
<dbReference type="InterPro" id="IPR029058">
    <property type="entry name" value="AB_hydrolase_fold"/>
</dbReference>
<dbReference type="Gene3D" id="3.40.50.1820">
    <property type="entry name" value="alpha/beta hydrolase"/>
    <property type="match status" value="1"/>
</dbReference>
<name>A0A849L1V1_9RHOB</name>
<dbReference type="EMBL" id="JABFBC010000001">
    <property type="protein sequence ID" value="NNU80232.1"/>
    <property type="molecule type" value="Genomic_DNA"/>
</dbReference>
<evidence type="ECO:0000256" key="1">
    <source>
        <dbReference type="SAM" id="MobiDB-lite"/>
    </source>
</evidence>
<feature type="region of interest" description="Disordered" evidence="1">
    <location>
        <begin position="304"/>
        <end position="329"/>
    </location>
</feature>
<dbReference type="SUPFAM" id="SSF53474">
    <property type="entry name" value="alpha/beta-Hydrolases"/>
    <property type="match status" value="1"/>
</dbReference>
<dbReference type="Proteomes" id="UP000572377">
    <property type="component" value="Unassembled WGS sequence"/>
</dbReference>
<comment type="caution">
    <text evidence="2">The sequence shown here is derived from an EMBL/GenBank/DDBJ whole genome shotgun (WGS) entry which is preliminary data.</text>
</comment>
<keyword evidence="3" id="KW-1185">Reference proteome</keyword>
<feature type="compositionally biased region" description="Basic and acidic residues" evidence="1">
    <location>
        <begin position="304"/>
        <end position="318"/>
    </location>
</feature>
<reference evidence="2 3" key="1">
    <citation type="submission" date="2020-05" db="EMBL/GenBank/DDBJ databases">
        <title>Gimesia benthica sp. nov., a novel planctomycete isolated from a deep-sea water sample of the Northwest Indian Ocean.</title>
        <authorList>
            <person name="Wang J."/>
            <person name="Ruan C."/>
            <person name="Song L."/>
            <person name="Zhu Y."/>
            <person name="Li A."/>
            <person name="Zheng X."/>
            <person name="Wang L."/>
            <person name="Lu Z."/>
            <person name="Huang Y."/>
            <person name="Du W."/>
            <person name="Zhou Y."/>
            <person name="Huang L."/>
            <person name="Dai X."/>
        </authorList>
    </citation>
    <scope>NUCLEOTIDE SEQUENCE [LARGE SCALE GENOMIC DNA]</scope>
    <source>
        <strain evidence="2 3">YYQ-30</strain>
    </source>
</reference>
<sequence length="329" mass="35031">MSQPGGHPMSVLHLSLIRGRVLPHFAPDLPFEMALAAALERLPERAPIVILVHGYRYCPSRRETDPHACLFSTDPASQTPRVLRWPGALGFSRRGLEDGLCIGFGWPAGAQPVTGALPRGFARAYDTAAEAGAALAAIITAIEALAPGRSVDLMAHSLGARVALNAIAALDRPGIGQVILLDGAEYRQRALTLMTGAAAGAAQIFNVSTPENALFDLLLTGFGPLPGARPLSAGLSADLPFAFDLRLGEPVLRPALARRGIAIGPATRPVCHWSVYSRPGAMALYRAILRDRARWSVARLRAETAADRAGTHPDRPDRPQGWQRPVAQT</sequence>
<evidence type="ECO:0000313" key="2">
    <source>
        <dbReference type="EMBL" id="NNU80232.1"/>
    </source>
</evidence>
<evidence type="ECO:0000313" key="3">
    <source>
        <dbReference type="Proteomes" id="UP000572377"/>
    </source>
</evidence>
<accession>A0A849L1V1</accession>
<dbReference type="Pfam" id="PF05990">
    <property type="entry name" value="DUF900"/>
    <property type="match status" value="1"/>
</dbReference>
<gene>
    <name evidence="2" type="ORF">HMH01_07245</name>
</gene>
<organism evidence="2 3">
    <name type="scientific">Halovulum dunhuangense</name>
    <dbReference type="NCBI Taxonomy" id="1505036"/>
    <lineage>
        <taxon>Bacteria</taxon>
        <taxon>Pseudomonadati</taxon>
        <taxon>Pseudomonadota</taxon>
        <taxon>Alphaproteobacteria</taxon>
        <taxon>Rhodobacterales</taxon>
        <taxon>Paracoccaceae</taxon>
        <taxon>Halovulum</taxon>
    </lineage>
</organism>
<proteinExistence type="predicted"/>